<organism evidence="3 4">
    <name type="scientific">Atractosteus spatula</name>
    <name type="common">Alligator gar</name>
    <name type="synonym">Lepisosteus spatula</name>
    <dbReference type="NCBI Taxonomy" id="7917"/>
    <lineage>
        <taxon>Eukaryota</taxon>
        <taxon>Metazoa</taxon>
        <taxon>Chordata</taxon>
        <taxon>Craniata</taxon>
        <taxon>Vertebrata</taxon>
        <taxon>Euteleostomi</taxon>
        <taxon>Actinopterygii</taxon>
        <taxon>Neopterygii</taxon>
        <taxon>Holostei</taxon>
        <taxon>Semionotiformes</taxon>
        <taxon>Lepisosteidae</taxon>
        <taxon>Atractosteus</taxon>
    </lineage>
</organism>
<dbReference type="InterPro" id="IPR022894">
    <property type="entry name" value="Oligoribonuclease"/>
</dbReference>
<accession>A0A8J7NJ92</accession>
<feature type="non-terminal residue" evidence="3">
    <location>
        <position position="1"/>
    </location>
</feature>
<evidence type="ECO:0000256" key="1">
    <source>
        <dbReference type="ARBA" id="ARBA00022722"/>
    </source>
</evidence>
<dbReference type="GO" id="GO:0000175">
    <property type="term" value="F:3'-5'-RNA exonuclease activity"/>
    <property type="evidence" value="ECO:0007669"/>
    <property type="project" value="InterPro"/>
</dbReference>
<dbReference type="PANTHER" id="PTHR11046:SF25">
    <property type="match status" value="1"/>
</dbReference>
<keyword evidence="1" id="KW-0540">Nuclease</keyword>
<keyword evidence="1" id="KW-0378">Hydrolase</keyword>
<proteinExistence type="predicted"/>
<feature type="coiled-coil region" evidence="2">
    <location>
        <begin position="127"/>
        <end position="288"/>
    </location>
</feature>
<dbReference type="EMBL" id="JAAWVO010009224">
    <property type="protein sequence ID" value="MBN3312970.1"/>
    <property type="molecule type" value="Genomic_DNA"/>
</dbReference>
<evidence type="ECO:0000313" key="4">
    <source>
        <dbReference type="Proteomes" id="UP000736164"/>
    </source>
</evidence>
<dbReference type="PANTHER" id="PTHR11046">
    <property type="entry name" value="OLIGORIBONUCLEASE, MITOCHONDRIAL"/>
    <property type="match status" value="1"/>
</dbReference>
<protein>
    <submittedName>
        <fullName evidence="3">SPIN4 protein</fullName>
    </submittedName>
</protein>
<dbReference type="InterPro" id="IPR042567">
    <property type="entry name" value="SPIN/Ssty_sf"/>
</dbReference>
<evidence type="ECO:0000313" key="3">
    <source>
        <dbReference type="EMBL" id="MBN3312970.1"/>
    </source>
</evidence>
<evidence type="ECO:0000256" key="2">
    <source>
        <dbReference type="SAM" id="Coils"/>
    </source>
</evidence>
<name>A0A8J7NJ92_ATRSP</name>
<feature type="non-terminal residue" evidence="3">
    <location>
        <position position="1150"/>
    </location>
</feature>
<dbReference type="Proteomes" id="UP000736164">
    <property type="component" value="Unassembled WGS sequence"/>
</dbReference>
<keyword evidence="2" id="KW-0175">Coiled coil</keyword>
<comment type="caution">
    <text evidence="3">The sequence shown here is derived from an EMBL/GenBank/DDBJ whole genome shotgun (WGS) entry which is preliminary data.</text>
</comment>
<keyword evidence="4" id="KW-1185">Reference proteome</keyword>
<dbReference type="AlphaFoldDB" id="A0A8J7NJ92"/>
<dbReference type="Gene3D" id="2.80.10.70">
    <property type="entry name" value="Spindlin/Ssty"/>
    <property type="match status" value="1"/>
</dbReference>
<sequence length="1150" mass="132789">MEIYKFSGAKKSNRKQTLFDILNHNFDLGLRNEQEKEYFQRVISLYVQRIINKKSRLRKSEREDFDRQIFALPLVRKESSEISAAEDAQQTASTSSACDIRSGTSELSDVKCTNEVVSELGTQFKNVHRIMEECRKLDDERARLDKKKKERGLMLYKAESEIKALSNKLSKANEKLGQGSVRNVNKRLRRRDSKIRTLEQKVVECEQTVILNELEKSELEKEKAQLEKSIDELQEQLEKLRYTKKKESQKVAYYKRKCDSEADLAHRVRDLNEEVQFWQGEYEGLKTEIDRIVSHNISMYEKGKYSDAVREAYMDLVANMGVSARKASQIVRLVLDKLVGIQVDRLPGESFCKYLVLEARQVSLQHLKEKLLQESNLTLATDGTTKYGHKYGTAGISFQDGSRMHLGLREQASGSAQCIFDTVREMVKDVVNSGSRDSDTTRSEKEIFCKITNLIGDRASTEKKFNEILAQYRTDILPEIVDGFDDLSETDKARIGVINELFCGLHLIDGLAHQANVTLSVWERMIFGGEKVGSVSLDWMHRTVGESGTVRLIRSVCKAIHERGCEKSGKSVQFRSFLLSQGKSDHVPLVPFKGNRINAMFHNAAGVYFLHAELLEFMHDIRNENKLIEAVFEDLSVGQFIAGCRALGIICKLVTEPLWKALGKKEHVLKMNARYRELVCKLKEWQADSSKLVRGEVRLFIDIEVHSGPVLQKLTEQRSPEFEDMTRQAVELILASFVKVCCRMVADHLEYGRYDEVSEEMFEKLDSAPKTNVSCERDFGIFDNLLKVKARATALAVEGMIMFKENRSWQWLEKLDSEKKAEVLSQARESVKEQRAVFCERMARIRDARLQTLREKKEKKIEKETRDIRTKEVLAVEIGKYGGLWNSEEEIDEQLRNLDEDKKLLAVTTQLKFRRFVIGMKNEKGVFNFSKDGKRLSLEQLIANLKSVVCRPEEIPGTSREEKDYCLAPSERIVEEKAEFLKEAVKQHFKARDLGRKKVGMERLRIPMLIKPEHLLGKRVRHAFDEKGRKVWYKGTVAEMRLDGQEYIFKIKYDGFRKMWWFDLWKDYMDSYLELLPVSAEDFVGKKVEHMFVSSEDGSECWWPGRVVNVNRTGDLFVVDYVEEGDDEVSGIIEYPLLDDYMNNEVRIVA</sequence>
<gene>
    <name evidence="3" type="primary">Spin4</name>
    <name evidence="3" type="ORF">GTO95_0011908</name>
</gene>
<reference evidence="3" key="1">
    <citation type="journal article" date="2021" name="Cell">
        <title>Tracing the genetic footprints of vertebrate landing in non-teleost ray-finned fishes.</title>
        <authorList>
            <person name="Bi X."/>
            <person name="Wang K."/>
            <person name="Yang L."/>
            <person name="Pan H."/>
            <person name="Jiang H."/>
            <person name="Wei Q."/>
            <person name="Fang M."/>
            <person name="Yu H."/>
            <person name="Zhu C."/>
            <person name="Cai Y."/>
            <person name="He Y."/>
            <person name="Gan X."/>
            <person name="Zeng H."/>
            <person name="Yu D."/>
            <person name="Zhu Y."/>
            <person name="Jiang H."/>
            <person name="Qiu Q."/>
            <person name="Yang H."/>
            <person name="Zhang Y.E."/>
            <person name="Wang W."/>
            <person name="Zhu M."/>
            <person name="He S."/>
            <person name="Zhang G."/>
        </authorList>
    </citation>
    <scope>NUCLEOTIDE SEQUENCE</scope>
    <source>
        <strain evidence="3">Allg_001</strain>
    </source>
</reference>